<comment type="catalytic activity">
    <reaction evidence="10 11">
        <text>ATP + H2O = ADP + phosphate + H(+)</text>
        <dbReference type="Rhea" id="RHEA:13065"/>
        <dbReference type="ChEBI" id="CHEBI:15377"/>
        <dbReference type="ChEBI" id="CHEBI:15378"/>
        <dbReference type="ChEBI" id="CHEBI:30616"/>
        <dbReference type="ChEBI" id="CHEBI:43474"/>
        <dbReference type="ChEBI" id="CHEBI:456216"/>
        <dbReference type="EC" id="5.6.2.4"/>
    </reaction>
</comment>
<evidence type="ECO:0000256" key="3">
    <source>
        <dbReference type="ARBA" id="ARBA00022741"/>
    </source>
</evidence>
<dbReference type="GO" id="GO:0016787">
    <property type="term" value="F:hydrolase activity"/>
    <property type="evidence" value="ECO:0007669"/>
    <property type="project" value="UniProtKB-UniRule"/>
</dbReference>
<evidence type="ECO:0000256" key="1">
    <source>
        <dbReference type="ARBA" id="ARBA00009922"/>
    </source>
</evidence>
<evidence type="ECO:0000256" key="5">
    <source>
        <dbReference type="ARBA" id="ARBA00022806"/>
    </source>
</evidence>
<feature type="domain" description="UvrD-like helicase C-terminal" evidence="14">
    <location>
        <begin position="282"/>
        <end position="562"/>
    </location>
</feature>
<dbReference type="GO" id="GO:0005829">
    <property type="term" value="C:cytosol"/>
    <property type="evidence" value="ECO:0007669"/>
    <property type="project" value="TreeGrafter"/>
</dbReference>
<keyword evidence="2 11" id="KW-0235">DNA replication</keyword>
<feature type="binding site" evidence="12">
    <location>
        <begin position="23"/>
        <end position="30"/>
    </location>
    <ligand>
        <name>ATP</name>
        <dbReference type="ChEBI" id="CHEBI:30616"/>
    </ligand>
</feature>
<dbReference type="PROSITE" id="PS51198">
    <property type="entry name" value="UVRD_HELICASE_ATP_BIND"/>
    <property type="match status" value="1"/>
</dbReference>
<organism evidence="15">
    <name type="scientific">uncultured Thiotrichaceae bacterium</name>
    <dbReference type="NCBI Taxonomy" id="298394"/>
    <lineage>
        <taxon>Bacteria</taxon>
        <taxon>Pseudomonadati</taxon>
        <taxon>Pseudomonadota</taxon>
        <taxon>Gammaproteobacteria</taxon>
        <taxon>Thiotrichales</taxon>
        <taxon>Thiotrichaceae</taxon>
        <taxon>environmental samples</taxon>
    </lineage>
</organism>
<feature type="binding site" evidence="11">
    <location>
        <position position="279"/>
    </location>
    <ligand>
        <name>ATP</name>
        <dbReference type="ChEBI" id="CHEBI:30616"/>
    </ligand>
</feature>
<dbReference type="Gene3D" id="1.10.10.160">
    <property type="match status" value="1"/>
</dbReference>
<keyword evidence="6 11" id="KW-0067">ATP-binding</keyword>
<dbReference type="PANTHER" id="PTHR11070:SF64">
    <property type="entry name" value="ATP-DEPENDENT DNA HELICASE REP"/>
    <property type="match status" value="1"/>
</dbReference>
<evidence type="ECO:0000256" key="2">
    <source>
        <dbReference type="ARBA" id="ARBA00022705"/>
    </source>
</evidence>
<protein>
    <recommendedName>
        <fullName evidence="11">ATP-dependent DNA helicase Rep</fullName>
        <ecNumber evidence="11">5.6.2.4</ecNumber>
    </recommendedName>
    <alternativeName>
        <fullName evidence="11">DNA 3'-5' helicase Rep</fullName>
    </alternativeName>
</protein>
<dbReference type="PROSITE" id="PS51217">
    <property type="entry name" value="UVRD_HELICASE_CTER"/>
    <property type="match status" value="1"/>
</dbReference>
<dbReference type="Pfam" id="PF00580">
    <property type="entry name" value="UvrD-helicase"/>
    <property type="match status" value="1"/>
</dbReference>
<evidence type="ECO:0000256" key="8">
    <source>
        <dbReference type="ARBA" id="ARBA00023235"/>
    </source>
</evidence>
<dbReference type="PANTHER" id="PTHR11070">
    <property type="entry name" value="UVRD / RECB / PCRA DNA HELICASE FAMILY MEMBER"/>
    <property type="match status" value="1"/>
</dbReference>
<dbReference type="GO" id="GO:0043138">
    <property type="term" value="F:3'-5' DNA helicase activity"/>
    <property type="evidence" value="ECO:0007669"/>
    <property type="project" value="UniProtKB-UniRule"/>
</dbReference>
<evidence type="ECO:0000256" key="9">
    <source>
        <dbReference type="ARBA" id="ARBA00034617"/>
    </source>
</evidence>
<name>A0A6S6TLE1_9GAMM</name>
<comment type="catalytic activity">
    <reaction evidence="9 11">
        <text>Couples ATP hydrolysis with the unwinding of duplex DNA by translocating in the 3'-5' direction.</text>
        <dbReference type="EC" id="5.6.2.4"/>
    </reaction>
</comment>
<dbReference type="AlphaFoldDB" id="A0A6S6TLE1"/>
<evidence type="ECO:0000256" key="12">
    <source>
        <dbReference type="PROSITE-ProRule" id="PRU00560"/>
    </source>
</evidence>
<accession>A0A6S6TLE1</accession>
<evidence type="ECO:0000256" key="4">
    <source>
        <dbReference type="ARBA" id="ARBA00022801"/>
    </source>
</evidence>
<dbReference type="CDD" id="cd17932">
    <property type="entry name" value="DEXQc_UvrD"/>
    <property type="match status" value="1"/>
</dbReference>
<gene>
    <name evidence="11" type="primary">rep</name>
    <name evidence="15" type="ORF">HELGO_WM17264</name>
</gene>
<dbReference type="InterPro" id="IPR000212">
    <property type="entry name" value="DNA_helicase_UvrD/REP"/>
</dbReference>
<dbReference type="GO" id="GO:0003697">
    <property type="term" value="F:single-stranded DNA binding"/>
    <property type="evidence" value="ECO:0007669"/>
    <property type="project" value="UniProtKB-UniRule"/>
</dbReference>
<evidence type="ECO:0000256" key="11">
    <source>
        <dbReference type="HAMAP-Rule" id="MF_01920"/>
    </source>
</evidence>
<dbReference type="InterPro" id="IPR005752">
    <property type="entry name" value="Helicase_Rep"/>
</dbReference>
<comment type="subunit">
    <text evidence="11">Homodimer.</text>
</comment>
<dbReference type="GO" id="GO:0006260">
    <property type="term" value="P:DNA replication"/>
    <property type="evidence" value="ECO:0007669"/>
    <property type="project" value="UniProtKB-UniRule"/>
</dbReference>
<dbReference type="EMBL" id="CACVAY010000083">
    <property type="protein sequence ID" value="CAA6817370.1"/>
    <property type="molecule type" value="Genomic_DNA"/>
</dbReference>
<dbReference type="InterPro" id="IPR013986">
    <property type="entry name" value="DExx_box_DNA_helicase_dom_sf"/>
</dbReference>
<sequence>MDGLNPQQSDAVTHLGSPLLVLAGAGSGKTRVITQKIAWLIRDANYDPRKITAITFTNKAAREMRSRIGDILEKGEGKGLTIATFHTLGLKIIQREYKQLGYKSGFTIFDAHDTQTILKDLLHKEENLEELEENDDKWIISRWKNDFILPKQALEIAATKEEFRAAKLYERYQRQLKAYNAVDFDDLIMLPVLLFRQFPEIEQKWQAQTRYLLVDEYQDTNICQYELIKRLTGVDGGLTAVGDDDQSIYAWRGAKPENIHVLSQDFPTLKIVKLEQNYRSTSRILQTANHLIANNPHLFEKKLWSDLGEGEKIRIIPCRTVEQECEKIVSQMMKIHFREHAKWKDFAILYRSNHQSRLLERYLRENHIHYKITGGTSFFERTEIKDILSYIRLIANPDDDAAFLRIVNTPKREIGISTLEKLGSYANKRDLSLYKACSEFAFQESLSAKAKARLGYFSDWIKQLNLLSREKAPQQIVMQVITDTSYEDWLRNHSKTPKAADSRISNVMELVDWVRRLYDEGEGKEDISAIIAHLSLVDMLEKNQEEEDYDAASLMTLHASKGLEFPYVFMIGVEEELLPHQNSIQDITGLEEERRLTYVGITRARKRLFMSYAKTRTRFGESLTTEPSRFLDELPEEHIEWEDRVVVSEEDRQATASAYLSELQNLLAD</sequence>
<evidence type="ECO:0000313" key="15">
    <source>
        <dbReference type="EMBL" id="CAA6817370.1"/>
    </source>
</evidence>
<comment type="similarity">
    <text evidence="1 11">Belongs to the helicase family. UvrD subfamily.</text>
</comment>
<keyword evidence="4 11" id="KW-0378">Hydrolase</keyword>
<keyword evidence="7 11" id="KW-0238">DNA-binding</keyword>
<keyword evidence="5 11" id="KW-0347">Helicase</keyword>
<dbReference type="SUPFAM" id="SSF52540">
    <property type="entry name" value="P-loop containing nucleoside triphosphate hydrolases"/>
    <property type="match status" value="1"/>
</dbReference>
<keyword evidence="3 11" id="KW-0547">Nucleotide-binding</keyword>
<dbReference type="EC" id="5.6.2.4" evidence="11"/>
<dbReference type="Gene3D" id="1.10.486.10">
    <property type="entry name" value="PCRA, domain 4"/>
    <property type="match status" value="1"/>
</dbReference>
<dbReference type="GO" id="GO:0005524">
    <property type="term" value="F:ATP binding"/>
    <property type="evidence" value="ECO:0007669"/>
    <property type="project" value="UniProtKB-UniRule"/>
</dbReference>
<feature type="domain" description="UvrD-like helicase ATP-binding" evidence="13">
    <location>
        <begin position="2"/>
        <end position="281"/>
    </location>
</feature>
<evidence type="ECO:0000256" key="7">
    <source>
        <dbReference type="ARBA" id="ARBA00023125"/>
    </source>
</evidence>
<reference evidence="15" key="1">
    <citation type="submission" date="2020-01" db="EMBL/GenBank/DDBJ databases">
        <authorList>
            <person name="Meier V. D."/>
            <person name="Meier V D."/>
        </authorList>
    </citation>
    <scope>NUCLEOTIDE SEQUENCE</scope>
    <source>
        <strain evidence="15">HLG_WM_MAG_07</strain>
    </source>
</reference>
<dbReference type="InterPro" id="IPR014017">
    <property type="entry name" value="DNA_helicase_UvrD-like_C"/>
</dbReference>
<dbReference type="InterPro" id="IPR014016">
    <property type="entry name" value="UvrD-like_ATP-bd"/>
</dbReference>
<proteinExistence type="inferred from homology"/>
<dbReference type="Gene3D" id="3.40.50.300">
    <property type="entry name" value="P-loop containing nucleotide triphosphate hydrolases"/>
    <property type="match status" value="2"/>
</dbReference>
<dbReference type="InterPro" id="IPR027417">
    <property type="entry name" value="P-loop_NTPase"/>
</dbReference>
<evidence type="ECO:0000259" key="14">
    <source>
        <dbReference type="PROSITE" id="PS51217"/>
    </source>
</evidence>
<evidence type="ECO:0000256" key="10">
    <source>
        <dbReference type="ARBA" id="ARBA00048988"/>
    </source>
</evidence>
<dbReference type="CDD" id="cd18807">
    <property type="entry name" value="SF1_C_UvrD"/>
    <property type="match status" value="1"/>
</dbReference>
<keyword evidence="8 11" id="KW-0413">Isomerase</keyword>
<evidence type="ECO:0000259" key="13">
    <source>
        <dbReference type="PROSITE" id="PS51198"/>
    </source>
</evidence>
<dbReference type="HAMAP" id="MF_01920">
    <property type="entry name" value="Helicase_Rep"/>
    <property type="match status" value="1"/>
</dbReference>
<dbReference type="Pfam" id="PF13361">
    <property type="entry name" value="UvrD_C"/>
    <property type="match status" value="1"/>
</dbReference>
<dbReference type="GO" id="GO:0000725">
    <property type="term" value="P:recombinational repair"/>
    <property type="evidence" value="ECO:0007669"/>
    <property type="project" value="TreeGrafter"/>
</dbReference>
<dbReference type="NCBIfam" id="TIGR01074">
    <property type="entry name" value="rep"/>
    <property type="match status" value="1"/>
</dbReference>
<comment type="function">
    <text evidence="11">Rep helicase is a single-stranded DNA-dependent ATPase involved in DNA replication; it can initiate unwinding at a nick in the DNA. It binds to the single-stranded DNA and acts in a progressive fashion along the DNA in the 3' to 5' direction.</text>
</comment>
<evidence type="ECO:0000256" key="6">
    <source>
        <dbReference type="ARBA" id="ARBA00022840"/>
    </source>
</evidence>